<protein>
    <submittedName>
        <fullName evidence="2">Uncharacterized protein</fullName>
    </submittedName>
</protein>
<keyword evidence="1" id="KW-0812">Transmembrane</keyword>
<name>A0AAJ1IFU4_9SPIO</name>
<reference evidence="2 3" key="1">
    <citation type="submission" date="2022-12" db="EMBL/GenBank/DDBJ databases">
        <title>Metagenome assembled genome from gulf of manar.</title>
        <authorList>
            <person name="Kohli P."/>
            <person name="Pk S."/>
            <person name="Venkata Ramana C."/>
            <person name="Sasikala C."/>
        </authorList>
    </citation>
    <scope>NUCLEOTIDE SEQUENCE [LARGE SCALE GENOMIC DNA]</scope>
    <source>
        <strain evidence="2">JB008</strain>
    </source>
</reference>
<proteinExistence type="predicted"/>
<evidence type="ECO:0000313" key="2">
    <source>
        <dbReference type="EMBL" id="MDC7226605.1"/>
    </source>
</evidence>
<comment type="caution">
    <text evidence="2">The sequence shown here is derived from an EMBL/GenBank/DDBJ whole genome shotgun (WGS) entry which is preliminary data.</text>
</comment>
<dbReference type="EMBL" id="JAQQAL010000014">
    <property type="protein sequence ID" value="MDC7226605.1"/>
    <property type="molecule type" value="Genomic_DNA"/>
</dbReference>
<gene>
    <name evidence="2" type="ORF">PQJ61_07555</name>
</gene>
<keyword evidence="1" id="KW-0472">Membrane</keyword>
<sequence>MDMKVAFNLFMIIGLMLLAAAAVTMVFLVYRYITGMRAQGFFGGKKKDETE</sequence>
<feature type="transmembrane region" description="Helical" evidence="1">
    <location>
        <begin position="6"/>
        <end position="30"/>
    </location>
</feature>
<dbReference type="AlphaFoldDB" id="A0AAJ1IFU4"/>
<dbReference type="Proteomes" id="UP001221217">
    <property type="component" value="Unassembled WGS sequence"/>
</dbReference>
<evidence type="ECO:0000256" key="1">
    <source>
        <dbReference type="SAM" id="Phobius"/>
    </source>
</evidence>
<evidence type="ECO:0000313" key="3">
    <source>
        <dbReference type="Proteomes" id="UP001221217"/>
    </source>
</evidence>
<keyword evidence="1" id="KW-1133">Transmembrane helix</keyword>
<accession>A0AAJ1IFU4</accession>
<organism evidence="2 3">
    <name type="scientific">Candidatus Thalassospirochaeta sargassi</name>
    <dbReference type="NCBI Taxonomy" id="3119039"/>
    <lineage>
        <taxon>Bacteria</taxon>
        <taxon>Pseudomonadati</taxon>
        <taxon>Spirochaetota</taxon>
        <taxon>Spirochaetia</taxon>
        <taxon>Spirochaetales</taxon>
        <taxon>Spirochaetaceae</taxon>
        <taxon>Candidatus Thalassospirochaeta</taxon>
    </lineage>
</organism>